<dbReference type="RefSeq" id="WP_253886369.1">
    <property type="nucleotide sequence ID" value="NZ_BAAAVB010000004.1"/>
</dbReference>
<gene>
    <name evidence="2" type="ORF">LV75_001858</name>
</gene>
<accession>A0ABT1I9Q3</accession>
<protein>
    <recommendedName>
        <fullName evidence="4">Guanylate cyclase domain-containing protein</fullName>
    </recommendedName>
</protein>
<evidence type="ECO:0000313" key="2">
    <source>
        <dbReference type="EMBL" id="MCP2269370.1"/>
    </source>
</evidence>
<feature type="region of interest" description="Disordered" evidence="1">
    <location>
        <begin position="192"/>
        <end position="257"/>
    </location>
</feature>
<keyword evidence="3" id="KW-1185">Reference proteome</keyword>
<name>A0ABT1I9Q3_9PSEU</name>
<proteinExistence type="predicted"/>
<feature type="compositionally biased region" description="Polar residues" evidence="1">
    <location>
        <begin position="209"/>
        <end position="231"/>
    </location>
</feature>
<evidence type="ECO:0000256" key="1">
    <source>
        <dbReference type="SAM" id="MobiDB-lite"/>
    </source>
</evidence>
<dbReference type="Gene3D" id="3.30.70.1230">
    <property type="entry name" value="Nucleotide cyclase"/>
    <property type="match status" value="1"/>
</dbReference>
<sequence>MVELSGHAVHRTMVVVDIAGFGSPSRTLPHQIGAREGLYAVVAEALRFAGIPWESCYHEDRGDGVVVLVPPEFPKAPLVELVPEALVRGVRRHNNTSHEAARFRLRLAVHAGEVATDRHGMTSTSLTTAFRLLDAPPLKEALAGSPGVLAMIVSGTVFDEVVRHSAVLDTADFRAAEIAVKEVRETAWITLPDHHLPGHPSPDDHRQADTTGPRQNLNASGNETTATTYHQHISGGGGGAQGPGASVVVNHNHAPGS</sequence>
<evidence type="ECO:0008006" key="4">
    <source>
        <dbReference type="Google" id="ProtNLM"/>
    </source>
</evidence>
<dbReference type="EMBL" id="JAMTCO010000004">
    <property type="protein sequence ID" value="MCP2269370.1"/>
    <property type="molecule type" value="Genomic_DNA"/>
</dbReference>
<organism evidence="2 3">
    <name type="scientific">Actinokineospora diospyrosa</name>
    <dbReference type="NCBI Taxonomy" id="103728"/>
    <lineage>
        <taxon>Bacteria</taxon>
        <taxon>Bacillati</taxon>
        <taxon>Actinomycetota</taxon>
        <taxon>Actinomycetes</taxon>
        <taxon>Pseudonocardiales</taxon>
        <taxon>Pseudonocardiaceae</taxon>
        <taxon>Actinokineospora</taxon>
    </lineage>
</organism>
<feature type="compositionally biased region" description="Basic and acidic residues" evidence="1">
    <location>
        <begin position="192"/>
        <end position="208"/>
    </location>
</feature>
<dbReference type="Proteomes" id="UP001205185">
    <property type="component" value="Unassembled WGS sequence"/>
</dbReference>
<evidence type="ECO:0000313" key="3">
    <source>
        <dbReference type="Proteomes" id="UP001205185"/>
    </source>
</evidence>
<dbReference type="InterPro" id="IPR029787">
    <property type="entry name" value="Nucleotide_cyclase"/>
</dbReference>
<reference evidence="2 3" key="1">
    <citation type="submission" date="2022-06" db="EMBL/GenBank/DDBJ databases">
        <title>Genomic Encyclopedia of Archaeal and Bacterial Type Strains, Phase II (KMG-II): from individual species to whole genera.</title>
        <authorList>
            <person name="Goeker M."/>
        </authorList>
    </citation>
    <scope>NUCLEOTIDE SEQUENCE [LARGE SCALE GENOMIC DNA]</scope>
    <source>
        <strain evidence="2 3">DSM 44255</strain>
    </source>
</reference>
<comment type="caution">
    <text evidence="2">The sequence shown here is derived from an EMBL/GenBank/DDBJ whole genome shotgun (WGS) entry which is preliminary data.</text>
</comment>